<organism evidence="9 10">
    <name type="scientific">Turicibacter faecis</name>
    <dbReference type="NCBI Taxonomy" id="2963365"/>
    <lineage>
        <taxon>Bacteria</taxon>
        <taxon>Bacillati</taxon>
        <taxon>Bacillota</taxon>
        <taxon>Erysipelotrichia</taxon>
        <taxon>Erysipelotrichales</taxon>
        <taxon>Turicibacteraceae</taxon>
        <taxon>Turicibacter</taxon>
    </lineage>
</organism>
<feature type="transmembrane region" description="Helical" evidence="7">
    <location>
        <begin position="385"/>
        <end position="403"/>
    </location>
</feature>
<feature type="transmembrane region" description="Helical" evidence="7">
    <location>
        <begin position="75"/>
        <end position="94"/>
    </location>
</feature>
<evidence type="ECO:0000313" key="10">
    <source>
        <dbReference type="Proteomes" id="UP001432099"/>
    </source>
</evidence>
<dbReference type="Pfam" id="PF07690">
    <property type="entry name" value="MFS_1"/>
    <property type="match status" value="1"/>
</dbReference>
<feature type="transmembrane region" description="Helical" evidence="7">
    <location>
        <begin position="224"/>
        <end position="247"/>
    </location>
</feature>
<evidence type="ECO:0000256" key="6">
    <source>
        <dbReference type="ARBA" id="ARBA00023136"/>
    </source>
</evidence>
<evidence type="ECO:0000256" key="5">
    <source>
        <dbReference type="ARBA" id="ARBA00022989"/>
    </source>
</evidence>
<sequence length="428" mass="46248">MKSTLVSKDFMLVVIGQIISLFGNAALRFALPLYLLNLTGSSAVYGTVTACAFIPAILLSPIGGIVADRVNKRNIMVLLDFATALLLVLFLGIVDVWNPVVLIALTLMILYGIAGAYQPSVQASIPALVHEDEVMVANAIINTISFFSSLVGPVVGGILYSVYGLKLILWMCMACFVISAIMEVFINIPFERQDSRMGLWKTVREDLLTSFHFIKKDKPIIGKVLVMTCGINLFLASMVMVALPYLITEVLDLGTLPVNSLYGFAEGALAAGGLVGGICAGIFAKKLPVQTAGTMLVCCVCCVFPLSVFLLVCSSGLVNYFVLTGCCFFIMMFSTICTVQMMSFVQKETPSHLVGKVVALIMTLSMCAQPLGMALYGILFEACQGIEFIVCLMAGAISLVIALKTCTIFHRFEEDLGVFIQGEQRENF</sequence>
<evidence type="ECO:0000256" key="1">
    <source>
        <dbReference type="ARBA" id="ARBA00004651"/>
    </source>
</evidence>
<evidence type="ECO:0000259" key="8">
    <source>
        <dbReference type="PROSITE" id="PS50850"/>
    </source>
</evidence>
<dbReference type="PANTHER" id="PTHR43266:SF9">
    <property type="entry name" value="PERMEASE, MAJOR FACILITATOR SUPERFAMILY-RELATED"/>
    <property type="match status" value="1"/>
</dbReference>
<dbReference type="Proteomes" id="UP001432099">
    <property type="component" value="Chromosome"/>
</dbReference>
<keyword evidence="5 7" id="KW-1133">Transmembrane helix</keyword>
<comment type="subcellular location">
    <subcellularLocation>
        <location evidence="1">Cell membrane</location>
        <topology evidence="1">Multi-pass membrane protein</topology>
    </subcellularLocation>
</comment>
<feature type="transmembrane region" description="Helical" evidence="7">
    <location>
        <begin position="12"/>
        <end position="31"/>
    </location>
</feature>
<feature type="transmembrane region" description="Helical" evidence="7">
    <location>
        <begin position="357"/>
        <end position="379"/>
    </location>
</feature>
<keyword evidence="2" id="KW-0813">Transport</keyword>
<evidence type="ECO:0000256" key="4">
    <source>
        <dbReference type="ARBA" id="ARBA00022692"/>
    </source>
</evidence>
<dbReference type="CDD" id="cd06173">
    <property type="entry name" value="MFS_MefA_like"/>
    <property type="match status" value="1"/>
</dbReference>
<keyword evidence="3" id="KW-1003">Cell membrane</keyword>
<feature type="transmembrane region" description="Helical" evidence="7">
    <location>
        <begin position="139"/>
        <end position="162"/>
    </location>
</feature>
<proteinExistence type="predicted"/>
<feature type="transmembrane region" description="Helical" evidence="7">
    <location>
        <begin position="318"/>
        <end position="345"/>
    </location>
</feature>
<accession>A0ABN6ZJ10</accession>
<evidence type="ECO:0000256" key="7">
    <source>
        <dbReference type="SAM" id="Phobius"/>
    </source>
</evidence>
<dbReference type="SUPFAM" id="SSF103473">
    <property type="entry name" value="MFS general substrate transporter"/>
    <property type="match status" value="1"/>
</dbReference>
<feature type="transmembrane region" description="Helical" evidence="7">
    <location>
        <begin position="168"/>
        <end position="190"/>
    </location>
</feature>
<keyword evidence="6 7" id="KW-0472">Membrane</keyword>
<dbReference type="InterPro" id="IPR036259">
    <property type="entry name" value="MFS_trans_sf"/>
</dbReference>
<dbReference type="EMBL" id="AP028127">
    <property type="protein sequence ID" value="BEH90918.1"/>
    <property type="molecule type" value="Genomic_DNA"/>
</dbReference>
<protein>
    <submittedName>
        <fullName evidence="9">MFS transporter</fullName>
    </submittedName>
</protein>
<reference evidence="9" key="1">
    <citation type="journal article" date="2024" name="Int. J. Syst. Evol. Microbiol.">
        <title>Turicibacter faecis sp. nov., isolated from faeces of heart failure mouse model.</title>
        <authorList>
            <person name="Imamura Y."/>
            <person name="Motooka D."/>
            <person name="Nakajima Y."/>
            <person name="Ito S."/>
            <person name="Kitakaze M."/>
            <person name="Iida T."/>
            <person name="Nakamura S."/>
        </authorList>
    </citation>
    <scope>NUCLEOTIDE SEQUENCE</scope>
    <source>
        <strain evidence="9">TC023</strain>
    </source>
</reference>
<dbReference type="PANTHER" id="PTHR43266">
    <property type="entry name" value="MACROLIDE-EFFLUX PROTEIN"/>
    <property type="match status" value="1"/>
</dbReference>
<dbReference type="InterPro" id="IPR011701">
    <property type="entry name" value="MFS"/>
</dbReference>
<feature type="transmembrane region" description="Helical" evidence="7">
    <location>
        <begin position="267"/>
        <end position="284"/>
    </location>
</feature>
<evidence type="ECO:0000313" key="9">
    <source>
        <dbReference type="EMBL" id="BEH90918.1"/>
    </source>
</evidence>
<evidence type="ECO:0000256" key="3">
    <source>
        <dbReference type="ARBA" id="ARBA00022475"/>
    </source>
</evidence>
<feature type="transmembrane region" description="Helical" evidence="7">
    <location>
        <begin position="43"/>
        <end position="63"/>
    </location>
</feature>
<feature type="transmembrane region" description="Helical" evidence="7">
    <location>
        <begin position="100"/>
        <end position="118"/>
    </location>
</feature>
<dbReference type="PROSITE" id="PS50850">
    <property type="entry name" value="MFS"/>
    <property type="match status" value="1"/>
</dbReference>
<keyword evidence="10" id="KW-1185">Reference proteome</keyword>
<dbReference type="InterPro" id="IPR020846">
    <property type="entry name" value="MFS_dom"/>
</dbReference>
<dbReference type="Gene3D" id="1.20.1250.20">
    <property type="entry name" value="MFS general substrate transporter like domains"/>
    <property type="match status" value="1"/>
</dbReference>
<dbReference type="RefSeq" id="WP_262950534.1">
    <property type="nucleotide sequence ID" value="NZ_AP028127.1"/>
</dbReference>
<evidence type="ECO:0000256" key="2">
    <source>
        <dbReference type="ARBA" id="ARBA00022448"/>
    </source>
</evidence>
<gene>
    <name evidence="9" type="ORF">T23_10200</name>
</gene>
<name>A0ABN6ZJ10_9FIRM</name>
<feature type="transmembrane region" description="Helical" evidence="7">
    <location>
        <begin position="291"/>
        <end position="312"/>
    </location>
</feature>
<keyword evidence="4 7" id="KW-0812">Transmembrane</keyword>
<feature type="domain" description="Major facilitator superfamily (MFS) profile" evidence="8">
    <location>
        <begin position="1"/>
        <end position="191"/>
    </location>
</feature>